<evidence type="ECO:0000313" key="1">
    <source>
        <dbReference type="EMBL" id="GJS64066.1"/>
    </source>
</evidence>
<gene>
    <name evidence="1" type="ORF">Tco_0678630</name>
</gene>
<proteinExistence type="predicted"/>
<accession>A0ABQ4XGW8</accession>
<reference evidence="1" key="2">
    <citation type="submission" date="2022-01" db="EMBL/GenBank/DDBJ databases">
        <authorList>
            <person name="Yamashiro T."/>
            <person name="Shiraishi A."/>
            <person name="Satake H."/>
            <person name="Nakayama K."/>
        </authorList>
    </citation>
    <scope>NUCLEOTIDE SEQUENCE</scope>
</reference>
<keyword evidence="2" id="KW-1185">Reference proteome</keyword>
<reference evidence="1" key="1">
    <citation type="journal article" date="2022" name="Int. J. Mol. Sci.">
        <title>Draft Genome of Tanacetum Coccineum: Genomic Comparison of Closely Related Tanacetum-Family Plants.</title>
        <authorList>
            <person name="Yamashiro T."/>
            <person name="Shiraishi A."/>
            <person name="Nakayama K."/>
            <person name="Satake H."/>
        </authorList>
    </citation>
    <scope>NUCLEOTIDE SEQUENCE</scope>
</reference>
<protein>
    <submittedName>
        <fullName evidence="1">Uncharacterized protein</fullName>
    </submittedName>
</protein>
<evidence type="ECO:0000313" key="2">
    <source>
        <dbReference type="Proteomes" id="UP001151760"/>
    </source>
</evidence>
<organism evidence="1 2">
    <name type="scientific">Tanacetum coccineum</name>
    <dbReference type="NCBI Taxonomy" id="301880"/>
    <lineage>
        <taxon>Eukaryota</taxon>
        <taxon>Viridiplantae</taxon>
        <taxon>Streptophyta</taxon>
        <taxon>Embryophyta</taxon>
        <taxon>Tracheophyta</taxon>
        <taxon>Spermatophyta</taxon>
        <taxon>Magnoliopsida</taxon>
        <taxon>eudicotyledons</taxon>
        <taxon>Gunneridae</taxon>
        <taxon>Pentapetalae</taxon>
        <taxon>asterids</taxon>
        <taxon>campanulids</taxon>
        <taxon>Asterales</taxon>
        <taxon>Asteraceae</taxon>
        <taxon>Asteroideae</taxon>
        <taxon>Anthemideae</taxon>
        <taxon>Anthemidinae</taxon>
        <taxon>Tanacetum</taxon>
    </lineage>
</organism>
<comment type="caution">
    <text evidence="1">The sequence shown here is derived from an EMBL/GenBank/DDBJ whole genome shotgun (WGS) entry which is preliminary data.</text>
</comment>
<dbReference type="EMBL" id="BQNB010009476">
    <property type="protein sequence ID" value="GJS64066.1"/>
    <property type="molecule type" value="Genomic_DNA"/>
</dbReference>
<name>A0ABQ4XGW8_9ASTR</name>
<dbReference type="Proteomes" id="UP001151760">
    <property type="component" value="Unassembled WGS sequence"/>
</dbReference>
<sequence length="73" mass="7707">MAAEPQLLEAAGMVMMAVGDGEAVAGQPWQWCWCRWEAEMRDGVVLSGDCYDGCCGEGGGGEMVTMASGGAWW</sequence>